<dbReference type="SUPFAM" id="SSF51120">
    <property type="entry name" value="beta-Roll"/>
    <property type="match status" value="10"/>
</dbReference>
<proteinExistence type="predicted"/>
<dbReference type="RefSeq" id="WP_256600288.1">
    <property type="nucleotide sequence ID" value="NZ_JANIBJ010000001.1"/>
</dbReference>
<evidence type="ECO:0000259" key="4">
    <source>
        <dbReference type="Pfam" id="PF06594"/>
    </source>
</evidence>
<reference evidence="5 6" key="1">
    <citation type="submission" date="2022-07" db="EMBL/GenBank/DDBJ databases">
        <title>Methylomonas rivi sp. nov., Methylomonas rosea sp. nov., Methylomonas aureus sp. nov. and Methylomonas subterranea sp. nov., four novel methanotrophs isolated from a freshwater creek and the deep terrestrial subsurface.</title>
        <authorList>
            <person name="Abin C."/>
            <person name="Sankaranarayanan K."/>
            <person name="Garner C."/>
            <person name="Sindelar R."/>
            <person name="Kotary K."/>
            <person name="Garner R."/>
            <person name="Barclay S."/>
            <person name="Lawson P."/>
            <person name="Krumholz L."/>
        </authorList>
    </citation>
    <scope>NUCLEOTIDE SEQUENCE [LARGE SCALE GENOMIC DNA]</scope>
    <source>
        <strain evidence="5 6">SURF-2</strain>
    </source>
</reference>
<sequence length="1525" mass="159218">MTINAVQEGFDFNSDTGMSQYVSDFVLGPLLDPYGLAREELPIIWDGPGKTYASYGQADFDGHQSEEWIVADGGKGLVQKAMAIDGITSLAGPEGLAYFLNLLNDPDLSYTKDGRRVIFGTLDDDSLDPSDEKGPGLANVFNKFLLVGGTGNDTITGGGDSDKLLGGDDNDTLTGGKGNDYLEGGAGNDEYVFAAGDGMDTILDTDGLGKITLDGIQIMGQTGVAADQWVQAGNTWQDRQRHIGYNLVTQADGTQDLLIAATDNTLIVKNWHAGELGVTLGSATQAEPTIELTVSGDFQPLDQDPNADGIQLGYDALGNIFVDVNLPDPDREDTLYDSTGNDKLEGFGGDDVLIATRGGENTLLGGGGDDKLFGGYGIDVLDGGAGRDVLSGGDNSDRLYADRDNVEALSGTVPEDQVGDFLNGGAGDDILIGSGRSDALMGGEGNDIIMGGAGHDIILADASYMTADTDWTWKNSHQTYAAADDNTPTWGVGIGFSPVTGLLDTGTGGNDIVYGGDGGDYVLGGRGKDVIFGEAGMDFLDGGAGDDILYGGDGDDALEGDLNAAPELHGNDYLDLGSGQSHQFARGGGGADTIIGGDTDDTIEGDELRAGYTAYYHGDDIIDAMGGNDTVWGEGGADIIYGGDGDGGNDLLDGGAGADYLAGGAGDDIYLNVDGEDTINDTEGHNTIRLATATGLGAAGLSIANYGPQNQYRCLDIALDNGETLRLEDAFYGTDATLVFADGNAMDLDTLVGTRLSTALNLQLDNSGGKLYGGAAADQLFGGTGNDTLAGHKGNDTLQGGLGNDIYEFAVGDGQDTIIETGGALDTLRFKEGISTDNIKLTRYWASDEDSLRLELSDVNGFLTGDYVSVKNYFVGTSANNRVDYIEFADGTLWEYGDIQALILKPTEGNDTELSGFAGDDVIDGLGGNDSINGKAGNDWLKGGAGDDDLQGGLGNDILEGGDGNDRLLGYGVWLNDSTAVNNEAGNDVLDGGAGDDRLFGGNGADVYLFGRGDGSDYLSDSREDGRIDTLRLKAGVLPEHVAIYEQTLVIDGSSTQIYFDGIERIEFDNGNGSVWLADDILAHTEFGSFNAMTGTQGDDTFVVDYAGDTITEAAGGGVDTVLASRSYVLPANVENITLTGPLNINATGNSLDNVLIGNAGNNVLDGKAGNDTGYGGLGNDVYKNIEHIVEYADQGIDTWVVRDGGVLPDHVENISLYDGTGSHSIYNVSAIGNSLNNVLTSGGIGVTGDILDGRGGADTYIVKGWDRPIVYIDNIGDTVIGAPYEVRSYIDYALQEPSRYTSDNSYIPDSVANRLVLLGDTAINGRGNAVDNSITGNGGDNVLMGLAGNDNLSGGAGNDYLDGGNGNDNLSGGTGNDTYIVDSLGDVIVELYAQGIDSVESFVNHTLGVNLENLTLRGATALEAIGNAQDNILTGNDANNTLQGYAGNDYLHGGNGDDVLYGNKPDAAEWHAQSIDHQRQSLAAERRRSGANGYLCGRRIQSHVRRRQHRRLRRLQCRSGLAGR</sequence>
<organism evidence="5 6">
    <name type="scientific">Methylomonas subterranea</name>
    <dbReference type="NCBI Taxonomy" id="2952225"/>
    <lineage>
        <taxon>Bacteria</taxon>
        <taxon>Pseudomonadati</taxon>
        <taxon>Pseudomonadota</taxon>
        <taxon>Gammaproteobacteria</taxon>
        <taxon>Methylococcales</taxon>
        <taxon>Methylococcaceae</taxon>
        <taxon>Methylomonas</taxon>
    </lineage>
</organism>
<evidence type="ECO:0000256" key="1">
    <source>
        <dbReference type="ARBA" id="ARBA00004613"/>
    </source>
</evidence>
<comment type="caution">
    <text evidence="5">The sequence shown here is derived from an EMBL/GenBank/DDBJ whole genome shotgun (WGS) entry which is preliminary data.</text>
</comment>
<dbReference type="PROSITE" id="PS00330">
    <property type="entry name" value="HEMOLYSIN_CALCIUM"/>
    <property type="match status" value="13"/>
</dbReference>
<dbReference type="Proteomes" id="UP001524499">
    <property type="component" value="Unassembled WGS sequence"/>
</dbReference>
<evidence type="ECO:0000313" key="5">
    <source>
        <dbReference type="EMBL" id="MCQ8102681.1"/>
    </source>
</evidence>
<feature type="domain" description="Haemolysin-type calcium binding-related" evidence="4">
    <location>
        <begin position="864"/>
        <end position="896"/>
    </location>
</feature>
<dbReference type="InterPro" id="IPR010566">
    <property type="entry name" value="Haemolys_ca-bd"/>
</dbReference>
<dbReference type="InterPro" id="IPR011049">
    <property type="entry name" value="Serralysin-like_metalloprot_C"/>
</dbReference>
<dbReference type="PANTHER" id="PTHR38340">
    <property type="entry name" value="S-LAYER PROTEIN"/>
    <property type="match status" value="1"/>
</dbReference>
<keyword evidence="3" id="KW-0106">Calcium</keyword>
<comment type="subcellular location">
    <subcellularLocation>
        <location evidence="1">Secreted</location>
    </subcellularLocation>
</comment>
<protein>
    <recommendedName>
        <fullName evidence="4">Haemolysin-type calcium binding-related domain-containing protein</fullName>
    </recommendedName>
</protein>
<evidence type="ECO:0000256" key="3">
    <source>
        <dbReference type="ARBA" id="ARBA00022837"/>
    </source>
</evidence>
<dbReference type="InterPro" id="IPR050557">
    <property type="entry name" value="RTX_toxin/Mannuronan_C5-epim"/>
</dbReference>
<dbReference type="EMBL" id="JANIBJ010000001">
    <property type="protein sequence ID" value="MCQ8102681.1"/>
    <property type="molecule type" value="Genomic_DNA"/>
</dbReference>
<dbReference type="Pfam" id="PF00353">
    <property type="entry name" value="HemolysinCabind"/>
    <property type="match status" value="13"/>
</dbReference>
<dbReference type="Pfam" id="PF06594">
    <property type="entry name" value="HCBP_related"/>
    <property type="match status" value="1"/>
</dbReference>
<keyword evidence="2" id="KW-0964">Secreted</keyword>
<gene>
    <name evidence="5" type="ORF">NP590_01080</name>
</gene>
<dbReference type="PRINTS" id="PR00313">
    <property type="entry name" value="CABNDNGRPT"/>
</dbReference>
<accession>A0ABT1TB63</accession>
<dbReference type="InterPro" id="IPR018511">
    <property type="entry name" value="Hemolysin-typ_Ca-bd_CS"/>
</dbReference>
<keyword evidence="6" id="KW-1185">Reference proteome</keyword>
<dbReference type="InterPro" id="IPR001343">
    <property type="entry name" value="Hemolysn_Ca-bd"/>
</dbReference>
<dbReference type="PANTHER" id="PTHR38340:SF1">
    <property type="entry name" value="S-LAYER PROTEIN"/>
    <property type="match status" value="1"/>
</dbReference>
<name>A0ABT1TB63_9GAMM</name>
<evidence type="ECO:0000313" key="6">
    <source>
        <dbReference type="Proteomes" id="UP001524499"/>
    </source>
</evidence>
<evidence type="ECO:0000256" key="2">
    <source>
        <dbReference type="ARBA" id="ARBA00022525"/>
    </source>
</evidence>
<dbReference type="Gene3D" id="2.150.10.10">
    <property type="entry name" value="Serralysin-like metalloprotease, C-terminal"/>
    <property type="match status" value="9"/>
</dbReference>